<name>A0ABS6XMW2_9SPHN</name>
<organism evidence="2 3">
    <name type="scientific">Stakelama flava</name>
    <dbReference type="NCBI Taxonomy" id="2860338"/>
    <lineage>
        <taxon>Bacteria</taxon>
        <taxon>Pseudomonadati</taxon>
        <taxon>Pseudomonadota</taxon>
        <taxon>Alphaproteobacteria</taxon>
        <taxon>Sphingomonadales</taxon>
        <taxon>Sphingomonadaceae</taxon>
        <taxon>Stakelama</taxon>
    </lineage>
</organism>
<evidence type="ECO:0000313" key="2">
    <source>
        <dbReference type="EMBL" id="MBW4330780.1"/>
    </source>
</evidence>
<accession>A0ABS6XMW2</accession>
<reference evidence="2 3" key="1">
    <citation type="submission" date="2021-07" db="EMBL/GenBank/DDBJ databases">
        <title>Stakelama flava sp. nov., a novel endophytic bacterium isolated from branch of Kandelia candel.</title>
        <authorList>
            <person name="Tuo L."/>
        </authorList>
    </citation>
    <scope>NUCLEOTIDE SEQUENCE [LARGE SCALE GENOMIC DNA]</scope>
    <source>
        <strain evidence="2 3">CBK3Z-3</strain>
    </source>
</reference>
<dbReference type="Pfam" id="PF00171">
    <property type="entry name" value="Aldedh"/>
    <property type="match status" value="1"/>
</dbReference>
<sequence length="411" mass="43835">MSRPDRLKAIAKAGRAFYEEAVAGLEAAEYQRMVARISGLGIAEVRSAASKIAAFANEAWDRAQFARPSAVIGDRVDAEPGKGVGLWVRRGDIFGIHAAGNHPAIHGGWLEALALGYRVAVRPSRREPLTPWRLVNALYEAGFARDQLAFLPTDYAAADEMIHGSDLAMVYGGADVIAKYGGAKLFPQGPGRSKMLIAGRHDWRDYINLVVDSASRGGGTGCTNVTTVLVEGSKDDATAFAKAVGEKLRAIPSLSPEDENALLPVQPSEDARRIEEYLLQTAEGTLPVLGGSGVADEIGDGSCVMRPAVHVLDSAGDVQSKGIELAFPCLWFAPWSPSDGINPLRNTLNLVLIGVKDALVDEALDDASVRNVYRGAVPSFFAAPHMPHDGYLADFLMKPKGFVSAPDYVVA</sequence>
<gene>
    <name evidence="2" type="ORF">KY084_07800</name>
</gene>
<proteinExistence type="predicted"/>
<dbReference type="Proteomes" id="UP001197214">
    <property type="component" value="Unassembled WGS sequence"/>
</dbReference>
<evidence type="ECO:0000259" key="1">
    <source>
        <dbReference type="Pfam" id="PF00171"/>
    </source>
</evidence>
<comment type="caution">
    <text evidence="2">The sequence shown here is derived from an EMBL/GenBank/DDBJ whole genome shotgun (WGS) entry which is preliminary data.</text>
</comment>
<dbReference type="EMBL" id="JAHWZX010000005">
    <property type="protein sequence ID" value="MBW4330780.1"/>
    <property type="molecule type" value="Genomic_DNA"/>
</dbReference>
<protein>
    <submittedName>
        <fullName evidence="2">Aldehyde dehydrogenase family protein</fullName>
    </submittedName>
</protein>
<evidence type="ECO:0000313" key="3">
    <source>
        <dbReference type="Proteomes" id="UP001197214"/>
    </source>
</evidence>
<dbReference type="RefSeq" id="WP_219237880.1">
    <property type="nucleotide sequence ID" value="NZ_JAHWZX010000005.1"/>
</dbReference>
<keyword evidence="3" id="KW-1185">Reference proteome</keyword>
<feature type="domain" description="Aldehyde dehydrogenase" evidence="1">
    <location>
        <begin position="109"/>
        <end position="309"/>
    </location>
</feature>
<dbReference type="InterPro" id="IPR015590">
    <property type="entry name" value="Aldehyde_DH_dom"/>
</dbReference>